<organism evidence="2 3">
    <name type="scientific">Botrimarina colliarenosi</name>
    <dbReference type="NCBI Taxonomy" id="2528001"/>
    <lineage>
        <taxon>Bacteria</taxon>
        <taxon>Pseudomonadati</taxon>
        <taxon>Planctomycetota</taxon>
        <taxon>Planctomycetia</taxon>
        <taxon>Pirellulales</taxon>
        <taxon>Lacipirellulaceae</taxon>
        <taxon>Botrimarina</taxon>
    </lineage>
</organism>
<dbReference type="OrthoDB" id="274259at2"/>
<reference evidence="2 3" key="1">
    <citation type="submission" date="2019-02" db="EMBL/GenBank/DDBJ databases">
        <title>Deep-cultivation of Planctomycetes and their phenomic and genomic characterization uncovers novel biology.</title>
        <authorList>
            <person name="Wiegand S."/>
            <person name="Jogler M."/>
            <person name="Boedeker C."/>
            <person name="Pinto D."/>
            <person name="Vollmers J."/>
            <person name="Rivas-Marin E."/>
            <person name="Kohn T."/>
            <person name="Peeters S.H."/>
            <person name="Heuer A."/>
            <person name="Rast P."/>
            <person name="Oberbeckmann S."/>
            <person name="Bunk B."/>
            <person name="Jeske O."/>
            <person name="Meyerdierks A."/>
            <person name="Storesund J.E."/>
            <person name="Kallscheuer N."/>
            <person name="Luecker S."/>
            <person name="Lage O.M."/>
            <person name="Pohl T."/>
            <person name="Merkel B.J."/>
            <person name="Hornburger P."/>
            <person name="Mueller R.-W."/>
            <person name="Bruemmer F."/>
            <person name="Labrenz M."/>
            <person name="Spormann A.M."/>
            <person name="Op Den Camp H."/>
            <person name="Overmann J."/>
            <person name="Amann R."/>
            <person name="Jetten M.S.M."/>
            <person name="Mascher T."/>
            <person name="Medema M.H."/>
            <person name="Devos D.P."/>
            <person name="Kaster A.-K."/>
            <person name="Ovreas L."/>
            <person name="Rohde M."/>
            <person name="Galperin M.Y."/>
            <person name="Jogler C."/>
        </authorList>
    </citation>
    <scope>NUCLEOTIDE SEQUENCE [LARGE SCALE GENOMIC DNA]</scope>
    <source>
        <strain evidence="2 3">Pla108</strain>
    </source>
</reference>
<sequence length="161" mass="17963">MEWSEILADPSLHDLPYKIETNQYGQIVMSPASRRHSRRQSRIERLLEEHLTGGEAFVECPIATTLGTKVADVVWASEGLLARQADFDPMTEAPEVCVEVLSASNTRQEIDEKKDLYFQSGATEVWTCGLSGDMTFFDRSGVVDLSRLAPGFPTHVALRHP</sequence>
<dbReference type="SUPFAM" id="SSF52980">
    <property type="entry name" value="Restriction endonuclease-like"/>
    <property type="match status" value="1"/>
</dbReference>
<dbReference type="Gene3D" id="3.90.1570.10">
    <property type="entry name" value="tt1808, chain A"/>
    <property type="match status" value="1"/>
</dbReference>
<dbReference type="InterPro" id="IPR008538">
    <property type="entry name" value="Uma2"/>
</dbReference>
<accession>A0A5C6A778</accession>
<dbReference type="InterPro" id="IPR012296">
    <property type="entry name" value="Nuclease_put_TT1808"/>
</dbReference>
<gene>
    <name evidence="2" type="ORF">Pla108_33700</name>
</gene>
<dbReference type="InterPro" id="IPR011335">
    <property type="entry name" value="Restrct_endonuc-II-like"/>
</dbReference>
<evidence type="ECO:0000259" key="1">
    <source>
        <dbReference type="Pfam" id="PF05685"/>
    </source>
</evidence>
<dbReference type="Pfam" id="PF05685">
    <property type="entry name" value="Uma2"/>
    <property type="match status" value="1"/>
</dbReference>
<proteinExistence type="predicted"/>
<keyword evidence="3" id="KW-1185">Reference proteome</keyword>
<comment type="caution">
    <text evidence="2">The sequence shown here is derived from an EMBL/GenBank/DDBJ whole genome shotgun (WGS) entry which is preliminary data.</text>
</comment>
<evidence type="ECO:0000313" key="2">
    <source>
        <dbReference type="EMBL" id="TWT95227.1"/>
    </source>
</evidence>
<evidence type="ECO:0000313" key="3">
    <source>
        <dbReference type="Proteomes" id="UP000317421"/>
    </source>
</evidence>
<name>A0A5C6A778_9BACT</name>
<dbReference type="Proteomes" id="UP000317421">
    <property type="component" value="Unassembled WGS sequence"/>
</dbReference>
<dbReference type="RefSeq" id="WP_146446084.1">
    <property type="nucleotide sequence ID" value="NZ_SJPR01000005.1"/>
</dbReference>
<dbReference type="AlphaFoldDB" id="A0A5C6A778"/>
<dbReference type="CDD" id="cd06260">
    <property type="entry name" value="DUF820-like"/>
    <property type="match status" value="1"/>
</dbReference>
<dbReference type="EMBL" id="SJPR01000005">
    <property type="protein sequence ID" value="TWT95227.1"/>
    <property type="molecule type" value="Genomic_DNA"/>
</dbReference>
<protein>
    <recommendedName>
        <fullName evidence="1">Putative restriction endonuclease domain-containing protein</fullName>
    </recommendedName>
</protein>
<feature type="domain" description="Putative restriction endonuclease" evidence="1">
    <location>
        <begin position="17"/>
        <end position="127"/>
    </location>
</feature>